<protein>
    <recommendedName>
        <fullName evidence="3">Thioredoxin domain-containing protein</fullName>
    </recommendedName>
</protein>
<evidence type="ECO:0000313" key="1">
    <source>
        <dbReference type="EMBL" id="MEN5377893.1"/>
    </source>
</evidence>
<dbReference type="EMBL" id="JBDJNQ010000004">
    <property type="protein sequence ID" value="MEN5377893.1"/>
    <property type="molecule type" value="Genomic_DNA"/>
</dbReference>
<evidence type="ECO:0008006" key="3">
    <source>
        <dbReference type="Google" id="ProtNLM"/>
    </source>
</evidence>
<dbReference type="Proteomes" id="UP001409291">
    <property type="component" value="Unassembled WGS sequence"/>
</dbReference>
<proteinExistence type="predicted"/>
<reference evidence="1 2" key="1">
    <citation type="submission" date="2024-04" db="EMBL/GenBank/DDBJ databases">
        <title>WGS of bacteria from Torrens River.</title>
        <authorList>
            <person name="Wyrsch E.R."/>
            <person name="Drigo B."/>
        </authorList>
    </citation>
    <scope>NUCLEOTIDE SEQUENCE [LARGE SCALE GENOMIC DNA]</scope>
    <source>
        <strain evidence="1 2">TWI391</strain>
    </source>
</reference>
<comment type="caution">
    <text evidence="1">The sequence shown here is derived from an EMBL/GenBank/DDBJ whole genome shotgun (WGS) entry which is preliminary data.</text>
</comment>
<dbReference type="RefSeq" id="WP_346581308.1">
    <property type="nucleotide sequence ID" value="NZ_JBDJLH010000002.1"/>
</dbReference>
<evidence type="ECO:0000313" key="2">
    <source>
        <dbReference type="Proteomes" id="UP001409291"/>
    </source>
</evidence>
<accession>A0ABV0BUH3</accession>
<dbReference type="SUPFAM" id="SSF48452">
    <property type="entry name" value="TPR-like"/>
    <property type="match status" value="1"/>
</dbReference>
<name>A0ABV0BUH3_9SPHI</name>
<gene>
    <name evidence="1" type="ORF">ABE541_11510</name>
</gene>
<dbReference type="InterPro" id="IPR011990">
    <property type="entry name" value="TPR-like_helical_dom_sf"/>
</dbReference>
<sequence length="454" mass="53413">MSFHHFYKSEFLFFLSCFFIFTVNAQSKFPEDKNYNELLNEAKQGDKPMFLVIHNNGDQFLPFKNQISQKMIDELQTHFVTGTVQLKRDDFNHPLNKIFSLSSPIYLFTDKDGIPILRHNFPIKDEQTLVRLIDSVHTLAKGETLGKLTQQYRKGMRNRVLLTTLLTQYQSLDLYTDQQLLSDYLAQLTVQELNNFETVIFLLSSGPVYNSQNYLLARTNSKMVDSLYSTLPLPQRVKINNRIIQQTFREALNKKDFSLAESIGYFSYTTWKPNYLRGEISHRFYPLEYKRLMKDSVSYVSMAKDYYDNSFYRIEPDSISRVDFAASRQTKDFRRSFVLDSADNALYMKTANVGLQYIKDEQARNLNYGSEQILVFGKNNVNALFDAIRWQQKVISLYPNSGRYHHTMARLLYQVGFYAQAEFEQQQAILYYKPNKELSRQMQVILKQMQNRIL</sequence>
<keyword evidence="2" id="KW-1185">Reference proteome</keyword>
<organism evidence="1 2">
    <name type="scientific">Sphingobacterium kitahiroshimense</name>
    <dbReference type="NCBI Taxonomy" id="470446"/>
    <lineage>
        <taxon>Bacteria</taxon>
        <taxon>Pseudomonadati</taxon>
        <taxon>Bacteroidota</taxon>
        <taxon>Sphingobacteriia</taxon>
        <taxon>Sphingobacteriales</taxon>
        <taxon>Sphingobacteriaceae</taxon>
        <taxon>Sphingobacterium</taxon>
    </lineage>
</organism>